<dbReference type="EC" id="2.7.8.7" evidence="8"/>
<keyword evidence="3 8" id="KW-0479">Metal-binding</keyword>
<keyword evidence="2 8" id="KW-0808">Transferase</keyword>
<evidence type="ECO:0000259" key="9">
    <source>
        <dbReference type="Pfam" id="PF01648"/>
    </source>
</evidence>
<dbReference type="GO" id="GO:0008897">
    <property type="term" value="F:holo-[acyl-carrier-protein] synthase activity"/>
    <property type="evidence" value="ECO:0007669"/>
    <property type="project" value="UniProtKB-UniRule"/>
</dbReference>
<comment type="caution">
    <text evidence="10">The sequence shown here is derived from an EMBL/GenBank/DDBJ whole genome shotgun (WGS) entry which is preliminary data.</text>
</comment>
<keyword evidence="11" id="KW-1185">Reference proteome</keyword>
<evidence type="ECO:0000256" key="5">
    <source>
        <dbReference type="ARBA" id="ARBA00022842"/>
    </source>
</evidence>
<protein>
    <recommendedName>
        <fullName evidence="8">Holo-[acyl-carrier-protein] synthase</fullName>
        <shortName evidence="8">Holo-ACP synthase</shortName>
        <ecNumber evidence="8">2.7.8.7</ecNumber>
    </recommendedName>
    <alternativeName>
        <fullName evidence="8">4'-phosphopantetheinyl transferase AcpS</fullName>
    </alternativeName>
</protein>
<dbReference type="Proteomes" id="UP000016519">
    <property type="component" value="Unassembled WGS sequence"/>
</dbReference>
<proteinExistence type="inferred from homology"/>
<comment type="function">
    <text evidence="8">Transfers the 4'-phosphopantetheine moiety from coenzyme A to a Ser of acyl-carrier-protein.</text>
</comment>
<evidence type="ECO:0000313" key="11">
    <source>
        <dbReference type="Proteomes" id="UP000016519"/>
    </source>
</evidence>
<organism evidence="10 11">
    <name type="scientific">Alloscardovia omnicolens F0580</name>
    <dbReference type="NCBI Taxonomy" id="1321816"/>
    <lineage>
        <taxon>Bacteria</taxon>
        <taxon>Bacillati</taxon>
        <taxon>Actinomycetota</taxon>
        <taxon>Actinomycetes</taxon>
        <taxon>Bifidobacteriales</taxon>
        <taxon>Bifidobacteriaceae</taxon>
        <taxon>Alloscardovia</taxon>
    </lineage>
</organism>
<dbReference type="InterPro" id="IPR037143">
    <property type="entry name" value="4-PPantetheinyl_Trfase_dom_sf"/>
</dbReference>
<dbReference type="SUPFAM" id="SSF56214">
    <property type="entry name" value="4'-phosphopantetheinyl transferase"/>
    <property type="match status" value="1"/>
</dbReference>
<feature type="domain" description="4'-phosphopantetheinyl transferase" evidence="9">
    <location>
        <begin position="16"/>
        <end position="120"/>
    </location>
</feature>
<evidence type="ECO:0000256" key="7">
    <source>
        <dbReference type="ARBA" id="ARBA00023160"/>
    </source>
</evidence>
<keyword evidence="1 8" id="KW-0444">Lipid biosynthesis</keyword>
<keyword evidence="5 8" id="KW-0460">Magnesium</keyword>
<keyword evidence="8" id="KW-0963">Cytoplasm</keyword>
<dbReference type="PATRIC" id="fig|1321816.3.peg.1281"/>
<dbReference type="HAMAP" id="MF_00101">
    <property type="entry name" value="AcpS"/>
    <property type="match status" value="1"/>
</dbReference>
<dbReference type="InterPro" id="IPR008278">
    <property type="entry name" value="4-PPantetheinyl_Trfase_dom"/>
</dbReference>
<dbReference type="RefSeq" id="WP_021618568.1">
    <property type="nucleotide sequence ID" value="NZ_KE952646.1"/>
</dbReference>
<dbReference type="GO" id="GO:0000287">
    <property type="term" value="F:magnesium ion binding"/>
    <property type="evidence" value="ECO:0007669"/>
    <property type="project" value="UniProtKB-UniRule"/>
</dbReference>
<dbReference type="STRING" id="419015.HMPREF3214_00923"/>
<accession>U1R8E5</accession>
<dbReference type="AlphaFoldDB" id="U1R8E5"/>
<keyword evidence="4 8" id="KW-0276">Fatty acid metabolism</keyword>
<comment type="cofactor">
    <cofactor evidence="8">
        <name>Mg(2+)</name>
        <dbReference type="ChEBI" id="CHEBI:18420"/>
    </cofactor>
</comment>
<keyword evidence="7 8" id="KW-0275">Fatty acid biosynthesis</keyword>
<name>U1R8E5_9BIFI</name>
<dbReference type="GeneID" id="35868611"/>
<dbReference type="HOGENOM" id="CLU_089696_2_0_11"/>
<comment type="subcellular location">
    <subcellularLocation>
        <location evidence="8">Cytoplasm</location>
    </subcellularLocation>
</comment>
<dbReference type="InterPro" id="IPR002582">
    <property type="entry name" value="ACPS"/>
</dbReference>
<evidence type="ECO:0000256" key="8">
    <source>
        <dbReference type="HAMAP-Rule" id="MF_00101"/>
    </source>
</evidence>
<dbReference type="Gene3D" id="3.90.470.20">
    <property type="entry name" value="4'-phosphopantetheinyl transferase domain"/>
    <property type="match status" value="1"/>
</dbReference>
<comment type="similarity">
    <text evidence="8">Belongs to the P-Pant transferase superfamily. AcpS family.</text>
</comment>
<dbReference type="GO" id="GO:0006633">
    <property type="term" value="P:fatty acid biosynthetic process"/>
    <property type="evidence" value="ECO:0007669"/>
    <property type="project" value="UniProtKB-UniRule"/>
</dbReference>
<evidence type="ECO:0000256" key="4">
    <source>
        <dbReference type="ARBA" id="ARBA00022832"/>
    </source>
</evidence>
<sequence>MTCLDGVESMACIAGMGHDIVDCVAFSEQVQQPGTRFEQLFSSRERLQCRMRGGSKDDYARHLAVRWAGKEAFLKAWSHALSPELIMPYTIEDFPWASVEIVSDSLRRPSVYITGDVQEKLYASLRNRGLVSAEQSVRCHISASHDGSMASAVVLLEIMSAAAMSTAVHHT</sequence>
<evidence type="ECO:0000256" key="1">
    <source>
        <dbReference type="ARBA" id="ARBA00022516"/>
    </source>
</evidence>
<evidence type="ECO:0000256" key="6">
    <source>
        <dbReference type="ARBA" id="ARBA00023098"/>
    </source>
</evidence>
<evidence type="ECO:0000256" key="3">
    <source>
        <dbReference type="ARBA" id="ARBA00022723"/>
    </source>
</evidence>
<dbReference type="EMBL" id="AWSI01000040">
    <property type="protein sequence ID" value="ERH29824.1"/>
    <property type="molecule type" value="Genomic_DNA"/>
</dbReference>
<feature type="binding site" evidence="8">
    <location>
        <position position="71"/>
    </location>
    <ligand>
        <name>Mg(2+)</name>
        <dbReference type="ChEBI" id="CHEBI:18420"/>
    </ligand>
</feature>
<dbReference type="Pfam" id="PF01648">
    <property type="entry name" value="ACPS"/>
    <property type="match status" value="1"/>
</dbReference>
<dbReference type="GO" id="GO:0005737">
    <property type="term" value="C:cytoplasm"/>
    <property type="evidence" value="ECO:0007669"/>
    <property type="project" value="UniProtKB-SubCell"/>
</dbReference>
<feature type="binding site" evidence="8">
    <location>
        <position position="19"/>
    </location>
    <ligand>
        <name>Mg(2+)</name>
        <dbReference type="ChEBI" id="CHEBI:18420"/>
    </ligand>
</feature>
<dbReference type="InterPro" id="IPR004568">
    <property type="entry name" value="Ppantetheine-prot_Trfase_dom"/>
</dbReference>
<dbReference type="NCBIfam" id="TIGR00556">
    <property type="entry name" value="pantethn_trn"/>
    <property type="match status" value="1"/>
</dbReference>
<evidence type="ECO:0000313" key="10">
    <source>
        <dbReference type="EMBL" id="ERH29824.1"/>
    </source>
</evidence>
<reference evidence="10 11" key="1">
    <citation type="submission" date="2013-08" db="EMBL/GenBank/DDBJ databases">
        <authorList>
            <person name="Weinstock G."/>
            <person name="Sodergren E."/>
            <person name="Wylie T."/>
            <person name="Fulton L."/>
            <person name="Fulton R."/>
            <person name="Fronick C."/>
            <person name="O'Laughlin M."/>
            <person name="Godfrey J."/>
            <person name="Miner T."/>
            <person name="Herter B."/>
            <person name="Appelbaum E."/>
            <person name="Cordes M."/>
            <person name="Lek S."/>
            <person name="Wollam A."/>
            <person name="Pepin K.H."/>
            <person name="Palsikar V.B."/>
            <person name="Mitreva M."/>
            <person name="Wilson R.K."/>
        </authorList>
    </citation>
    <scope>NUCLEOTIDE SEQUENCE [LARGE SCALE GENOMIC DNA]</scope>
    <source>
        <strain evidence="10 11">F0580</strain>
    </source>
</reference>
<gene>
    <name evidence="8" type="primary">acpS</name>
    <name evidence="10" type="ORF">HMPREF9244_01453</name>
</gene>
<keyword evidence="6 8" id="KW-0443">Lipid metabolism</keyword>
<evidence type="ECO:0000256" key="2">
    <source>
        <dbReference type="ARBA" id="ARBA00022679"/>
    </source>
</evidence>
<comment type="catalytic activity">
    <reaction evidence="8">
        <text>apo-[ACP] + CoA = holo-[ACP] + adenosine 3',5'-bisphosphate + H(+)</text>
        <dbReference type="Rhea" id="RHEA:12068"/>
        <dbReference type="Rhea" id="RHEA-COMP:9685"/>
        <dbReference type="Rhea" id="RHEA-COMP:9690"/>
        <dbReference type="ChEBI" id="CHEBI:15378"/>
        <dbReference type="ChEBI" id="CHEBI:29999"/>
        <dbReference type="ChEBI" id="CHEBI:57287"/>
        <dbReference type="ChEBI" id="CHEBI:58343"/>
        <dbReference type="ChEBI" id="CHEBI:64479"/>
        <dbReference type="EC" id="2.7.8.7"/>
    </reaction>
</comment>